<evidence type="ECO:0000313" key="2">
    <source>
        <dbReference type="Proteomes" id="UP000501802"/>
    </source>
</evidence>
<organism evidence="1 2">
    <name type="scientific">Spirosoma aureum</name>
    <dbReference type="NCBI Taxonomy" id="2692134"/>
    <lineage>
        <taxon>Bacteria</taxon>
        <taxon>Pseudomonadati</taxon>
        <taxon>Bacteroidota</taxon>
        <taxon>Cytophagia</taxon>
        <taxon>Cytophagales</taxon>
        <taxon>Cytophagaceae</taxon>
        <taxon>Spirosoma</taxon>
    </lineage>
</organism>
<name>A0A6G9ATT0_9BACT</name>
<keyword evidence="2" id="KW-1185">Reference proteome</keyword>
<dbReference type="KEGG" id="spib:G8759_25155"/>
<dbReference type="AlphaFoldDB" id="A0A6G9ATT0"/>
<proteinExistence type="predicted"/>
<reference evidence="1 2" key="1">
    <citation type="submission" date="2020-03" db="EMBL/GenBank/DDBJ databases">
        <authorList>
            <person name="Kim M.K."/>
        </authorList>
    </citation>
    <scope>NUCLEOTIDE SEQUENCE [LARGE SCALE GENOMIC DNA]</scope>
    <source>
        <strain evidence="1 2">BT328</strain>
    </source>
</reference>
<dbReference type="EMBL" id="CP050063">
    <property type="protein sequence ID" value="QIP15685.1"/>
    <property type="molecule type" value="Genomic_DNA"/>
</dbReference>
<protein>
    <submittedName>
        <fullName evidence="1">Uncharacterized protein</fullName>
    </submittedName>
</protein>
<dbReference type="RefSeq" id="WP_167214391.1">
    <property type="nucleotide sequence ID" value="NZ_CP050063.1"/>
</dbReference>
<accession>A0A6G9ATT0</accession>
<gene>
    <name evidence="1" type="ORF">G8759_25155</name>
</gene>
<dbReference type="Proteomes" id="UP000501802">
    <property type="component" value="Chromosome"/>
</dbReference>
<sequence length="116" mass="13589">MSKIAGKELTVEYLGENGLSISIENQKVDIVVEWINKRRGYDESIKDILGDTYEYPFPDKNQCIRVFRELDNTDYLEVTLLYLLKQSGGISENAFDLPLWAGKSWIDRPRKWWQLT</sequence>
<evidence type="ECO:0000313" key="1">
    <source>
        <dbReference type="EMBL" id="QIP15685.1"/>
    </source>
</evidence>